<accession>X1SL36</accession>
<dbReference type="Gene3D" id="3.40.50.880">
    <property type="match status" value="1"/>
</dbReference>
<evidence type="ECO:0000313" key="1">
    <source>
        <dbReference type="EMBL" id="GAI93787.1"/>
    </source>
</evidence>
<dbReference type="EMBL" id="BARW01024601">
    <property type="protein sequence ID" value="GAI93787.1"/>
    <property type="molecule type" value="Genomic_DNA"/>
</dbReference>
<dbReference type="InterPro" id="IPR029062">
    <property type="entry name" value="Class_I_gatase-like"/>
</dbReference>
<dbReference type="SUPFAM" id="SSF52317">
    <property type="entry name" value="Class I glutamine amidotransferase-like"/>
    <property type="match status" value="1"/>
</dbReference>
<reference evidence="1" key="1">
    <citation type="journal article" date="2014" name="Front. Microbiol.">
        <title>High frequency of phylogenetically diverse reductive dehalogenase-homologous genes in deep subseafloor sedimentary metagenomes.</title>
        <authorList>
            <person name="Kawai M."/>
            <person name="Futagami T."/>
            <person name="Toyoda A."/>
            <person name="Takaki Y."/>
            <person name="Nishi S."/>
            <person name="Hori S."/>
            <person name="Arai W."/>
            <person name="Tsubouchi T."/>
            <person name="Morono Y."/>
            <person name="Uchiyama I."/>
            <person name="Ito T."/>
            <person name="Fujiyama A."/>
            <person name="Inagaki F."/>
            <person name="Takami H."/>
        </authorList>
    </citation>
    <scope>NUCLEOTIDE SEQUENCE</scope>
    <source>
        <strain evidence="1">Expedition CK06-06</strain>
    </source>
</reference>
<gene>
    <name evidence="1" type="ORF">S12H4_40527</name>
</gene>
<protein>
    <recommendedName>
        <fullName evidence="2">DJ-1/PfpI domain-containing protein</fullName>
    </recommendedName>
</protein>
<organism evidence="1">
    <name type="scientific">marine sediment metagenome</name>
    <dbReference type="NCBI Taxonomy" id="412755"/>
    <lineage>
        <taxon>unclassified sequences</taxon>
        <taxon>metagenomes</taxon>
        <taxon>ecological metagenomes</taxon>
    </lineage>
</organism>
<name>X1SL36_9ZZZZ</name>
<comment type="caution">
    <text evidence="1">The sequence shown here is derived from an EMBL/GenBank/DDBJ whole genome shotgun (WGS) entry which is preliminary data.</text>
</comment>
<dbReference type="AlphaFoldDB" id="X1SL36"/>
<evidence type="ECO:0008006" key="2">
    <source>
        <dbReference type="Google" id="ProtNLM"/>
    </source>
</evidence>
<feature type="non-terminal residue" evidence="1">
    <location>
        <position position="1"/>
    </location>
</feature>
<sequence>NAGATYVDAPVVTDGNIITSPHYKHLGPWMKEVLQQS</sequence>
<proteinExistence type="predicted"/>